<proteinExistence type="predicted"/>
<accession>A0A6M3IH40</accession>
<sequence>MSAYNPADPDYNPNALGNKPFTIANPYGGQQGYNMSPVGGAIGGYAGGGGSYSPYGQGGYYSYAQPPAYSTGTAGYGQGFPSGMDPRYFSSIYAPSYLSGQQATQKQEDIGSAIERLKSTLVDMGIPTSSTEVAKAVEQQQALESAPIMQNLGEIEREIGEDVARRGASLGSERQRQLSEVRGAAAGALRQRQVGAPLEYSIRMLQAIPAWLKSLGA</sequence>
<organism evidence="1">
    <name type="scientific">viral metagenome</name>
    <dbReference type="NCBI Taxonomy" id="1070528"/>
    <lineage>
        <taxon>unclassified sequences</taxon>
        <taxon>metagenomes</taxon>
        <taxon>organismal metagenomes</taxon>
    </lineage>
</organism>
<protein>
    <submittedName>
        <fullName evidence="1">Uncharacterized protein</fullName>
    </submittedName>
</protein>
<dbReference type="EMBL" id="MT141235">
    <property type="protein sequence ID" value="QJA56705.1"/>
    <property type="molecule type" value="Genomic_DNA"/>
</dbReference>
<reference evidence="1" key="1">
    <citation type="submission" date="2020-03" db="EMBL/GenBank/DDBJ databases">
        <title>The deep terrestrial virosphere.</title>
        <authorList>
            <person name="Holmfeldt K."/>
            <person name="Nilsson E."/>
            <person name="Simone D."/>
            <person name="Lopez-Fernandez M."/>
            <person name="Wu X."/>
            <person name="de Brujin I."/>
            <person name="Lundin D."/>
            <person name="Andersson A."/>
            <person name="Bertilsson S."/>
            <person name="Dopson M."/>
        </authorList>
    </citation>
    <scope>NUCLEOTIDE SEQUENCE</scope>
    <source>
        <strain evidence="1">MM415B01807</strain>
    </source>
</reference>
<gene>
    <name evidence="1" type="ORF">MM415B01807_0003</name>
</gene>
<evidence type="ECO:0000313" key="1">
    <source>
        <dbReference type="EMBL" id="QJA56705.1"/>
    </source>
</evidence>
<name>A0A6M3IH40_9ZZZZ</name>
<dbReference type="AlphaFoldDB" id="A0A6M3IH40"/>